<protein>
    <recommendedName>
        <fullName evidence="2">DUF222 domain-containing protein</fullName>
    </recommendedName>
</protein>
<reference evidence="3" key="2">
    <citation type="submission" date="2020-09" db="EMBL/GenBank/DDBJ databases">
        <authorList>
            <person name="Sun Q."/>
            <person name="Sedlacek I."/>
        </authorList>
    </citation>
    <scope>NUCLEOTIDE SEQUENCE</scope>
    <source>
        <strain evidence="3">CCM 7905</strain>
    </source>
</reference>
<dbReference type="CDD" id="cd00085">
    <property type="entry name" value="HNHc"/>
    <property type="match status" value="1"/>
</dbReference>
<feature type="compositionally biased region" description="Basic and acidic residues" evidence="1">
    <location>
        <begin position="331"/>
        <end position="344"/>
    </location>
</feature>
<dbReference type="InterPro" id="IPR003615">
    <property type="entry name" value="HNH_nuc"/>
</dbReference>
<evidence type="ECO:0000259" key="2">
    <source>
        <dbReference type="Pfam" id="PF02720"/>
    </source>
</evidence>
<feature type="domain" description="DUF222" evidence="2">
    <location>
        <begin position="64"/>
        <end position="292"/>
    </location>
</feature>
<dbReference type="InterPro" id="IPR003870">
    <property type="entry name" value="DUF222"/>
</dbReference>
<evidence type="ECO:0000313" key="3">
    <source>
        <dbReference type="EMBL" id="GGF91813.1"/>
    </source>
</evidence>
<name>A0A917CM65_9NOCA</name>
<accession>A0A917CM65</accession>
<feature type="compositionally biased region" description="Basic and acidic residues" evidence="1">
    <location>
        <begin position="303"/>
        <end position="323"/>
    </location>
</feature>
<feature type="region of interest" description="Disordered" evidence="1">
    <location>
        <begin position="521"/>
        <end position="545"/>
    </location>
</feature>
<evidence type="ECO:0000313" key="4">
    <source>
        <dbReference type="Proteomes" id="UP000654257"/>
    </source>
</evidence>
<feature type="compositionally biased region" description="Basic and acidic residues" evidence="1">
    <location>
        <begin position="536"/>
        <end position="545"/>
    </location>
</feature>
<reference evidence="3" key="1">
    <citation type="journal article" date="2014" name="Int. J. Syst. Evol. Microbiol.">
        <title>Complete genome sequence of Corynebacterium casei LMG S-19264T (=DSM 44701T), isolated from a smear-ripened cheese.</title>
        <authorList>
            <consortium name="US DOE Joint Genome Institute (JGI-PGF)"/>
            <person name="Walter F."/>
            <person name="Albersmeier A."/>
            <person name="Kalinowski J."/>
            <person name="Ruckert C."/>
        </authorList>
    </citation>
    <scope>NUCLEOTIDE SEQUENCE</scope>
    <source>
        <strain evidence="3">CCM 7905</strain>
    </source>
</reference>
<dbReference type="EMBL" id="BMCU01000001">
    <property type="protein sequence ID" value="GGF91813.1"/>
    <property type="molecule type" value="Genomic_DNA"/>
</dbReference>
<keyword evidence="4" id="KW-1185">Reference proteome</keyword>
<gene>
    <name evidence="3" type="ORF">GCM10007304_02220</name>
</gene>
<feature type="compositionally biased region" description="Acidic residues" evidence="1">
    <location>
        <begin position="274"/>
        <end position="287"/>
    </location>
</feature>
<feature type="domain" description="DUF222" evidence="2">
    <location>
        <begin position="334"/>
        <end position="445"/>
    </location>
</feature>
<feature type="region of interest" description="Disordered" evidence="1">
    <location>
        <begin position="264"/>
        <end position="347"/>
    </location>
</feature>
<comment type="caution">
    <text evidence="3">The sequence shown here is derived from an EMBL/GenBank/DDBJ whole genome shotgun (WGS) entry which is preliminary data.</text>
</comment>
<dbReference type="AlphaFoldDB" id="A0A917CM65"/>
<evidence type="ECO:0000256" key="1">
    <source>
        <dbReference type="SAM" id="MobiDB-lite"/>
    </source>
</evidence>
<proteinExistence type="predicted"/>
<dbReference type="Pfam" id="PF02720">
    <property type="entry name" value="DUF222"/>
    <property type="match status" value="2"/>
</dbReference>
<dbReference type="Proteomes" id="UP000654257">
    <property type="component" value="Unassembled WGS sequence"/>
</dbReference>
<sequence>MHHRFVSDPLGTFISSFEHQFDSGSGGIMITDYAQHLTTIEEHLCVLAASNTALGENEQRAELIRRLDTLANRALALQYPLIQQLTEQPGYVSSGLTKTNDIIVDLTRCTPREANQRRNRARDVTVTTTPAGVPVEPQHPRLCAAVADGAANRQHLKVIDDFRRYLARADTDSVDPNDLAHAVDALGYLTRHLTADELALAAREYSERLLPDGIPDNDTKDVAFLTISPQREDGLRRIVGLIEAELHAYLEPYMAKYSAPGMLNPDDATPITDPEPDSGADADAESDDDRRAGAADDDDESGDDARAGTDEHGDGVPGDREPPAPESAEQQARRDTAAARDTRTAGKRRHDALKFVLRTALMSGKFGTHRGIPVSVVITTTLADLDKACGYVRTGGGTRLTRDDLRRMATHSDNYLVVFDEHTRKPLYFGRTRRTASPEQRYVLHGLDRGCTFPGCTGTAYYSEAHHRIDDWADGGNSDGDAFAFACPKHHRLHGTEPHQFRTSVAPPEHPYPGRTLWHHNTADPTMSHGRINHAHHPEEYLITT</sequence>
<organism evidence="3 4">
    <name type="scientific">Rhodococcoides trifolii</name>
    <dbReference type="NCBI Taxonomy" id="908250"/>
    <lineage>
        <taxon>Bacteria</taxon>
        <taxon>Bacillati</taxon>
        <taxon>Actinomycetota</taxon>
        <taxon>Actinomycetes</taxon>
        <taxon>Mycobacteriales</taxon>
        <taxon>Nocardiaceae</taxon>
        <taxon>Rhodococcoides</taxon>
    </lineage>
</organism>